<protein>
    <submittedName>
        <fullName evidence="2">CRISPR system Cascade subunit CasC</fullName>
    </submittedName>
</protein>
<dbReference type="EMBL" id="VLJS01000063">
    <property type="protein sequence ID" value="TWH09627.1"/>
    <property type="molecule type" value="Genomic_DNA"/>
</dbReference>
<dbReference type="RefSeq" id="WP_028914262.1">
    <property type="nucleotide sequence ID" value="NZ_VLJS01000063.1"/>
</dbReference>
<feature type="compositionally biased region" description="Acidic residues" evidence="1">
    <location>
        <begin position="106"/>
        <end position="116"/>
    </location>
</feature>
<dbReference type="AlphaFoldDB" id="A0A562DJ78"/>
<reference evidence="2 3" key="1">
    <citation type="submission" date="2019-07" db="EMBL/GenBank/DDBJ databases">
        <title>Genome sequencing of lignin-degrading bacterial isolates.</title>
        <authorList>
            <person name="Gladden J."/>
        </authorList>
    </citation>
    <scope>NUCLEOTIDE SEQUENCE [LARGE SCALE GENOMIC DNA]</scope>
    <source>
        <strain evidence="2 3">J19</strain>
    </source>
</reference>
<proteinExistence type="predicted"/>
<feature type="region of interest" description="Disordered" evidence="1">
    <location>
        <begin position="105"/>
        <end position="133"/>
    </location>
</feature>
<dbReference type="Pfam" id="PF09344">
    <property type="entry name" value="Cas_CT1975"/>
    <property type="match status" value="1"/>
</dbReference>
<evidence type="ECO:0000256" key="1">
    <source>
        <dbReference type="SAM" id="MobiDB-lite"/>
    </source>
</evidence>
<comment type="caution">
    <text evidence="2">The sequence shown here is derived from an EMBL/GenBank/DDBJ whole genome shotgun (WGS) entry which is preliminary data.</text>
</comment>
<gene>
    <name evidence="2" type="ORF">L613_003400000050</name>
</gene>
<accession>A0A562DJ78</accession>
<sequence length="405" mass="43835">MKYRFLQLHVLTAFGPSNLNRDDLGMPKTAVFGNVPRLRVSSQSLKRAWRTSDVFQSALAGHLGIRTKKIGQLAMEEMLKAGLDEKNAFEWSKLIAQAFGKLKEGEEADQTADGGEEPAGKGKRGKGKKGESNEVETLVFLSHEEREAIIALARTLAQSKQAPSSDQLALLRKGNATVDIALFGRMLTADKSRRAETSDRPQFSVEAAAQVAHAITVHRAVPEDDFFSAVDDLNKDEDTGSGHLGDLGFGSGVFYEYVCVDRDLLVKNLGGNTELAARALRALAEAVASVAPTGKQKSFASNARASFGLAELGDEAPRQLTAAFLKPVEASEVDMMARAVERMRGLVKKFDEVYGFDGLRLHFNATDAVASELDQGVETDARPRFRQFIDFVALGLDEGGGDAGE</sequence>
<dbReference type="InterPro" id="IPR010148">
    <property type="entry name" value="CRISPR-assoc_prot_CT1975"/>
</dbReference>
<evidence type="ECO:0000313" key="2">
    <source>
        <dbReference type="EMBL" id="TWH09627.1"/>
    </source>
</evidence>
<keyword evidence="3" id="KW-1185">Reference proteome</keyword>
<name>A0A562DJ78_9GAMM</name>
<organism evidence="2 3">
    <name type="scientific">Pseudoxanthomonas taiwanensis J19</name>
    <dbReference type="NCBI Taxonomy" id="935569"/>
    <lineage>
        <taxon>Bacteria</taxon>
        <taxon>Pseudomonadati</taxon>
        <taxon>Pseudomonadota</taxon>
        <taxon>Gammaproteobacteria</taxon>
        <taxon>Lysobacterales</taxon>
        <taxon>Lysobacteraceae</taxon>
        <taxon>Pseudoxanthomonas</taxon>
    </lineage>
</organism>
<dbReference type="Proteomes" id="UP000321583">
    <property type="component" value="Unassembled WGS sequence"/>
</dbReference>
<evidence type="ECO:0000313" key="3">
    <source>
        <dbReference type="Proteomes" id="UP000321583"/>
    </source>
</evidence>
<dbReference type="NCBIfam" id="TIGR01869">
    <property type="entry name" value="casC_Cse4"/>
    <property type="match status" value="1"/>
</dbReference>
<dbReference type="OrthoDB" id="5291250at2"/>